<dbReference type="InterPro" id="IPR001845">
    <property type="entry name" value="HTH_ArsR_DNA-bd_dom"/>
</dbReference>
<sequence>MLRIHFTEADYARTYVSDAPDPLWETVLGLQKLCTPARVAPVYAEWKRHARPKIGTAVPKAAVGMVHTLAPPLAYFPDFLTPPEAVDGLDAGLDALRRTPRHRLRGEVAQRARIRPLPRWSGALAAGEQEALDELTEAVRLVHDALIAPEWSGVEAHVDADHSARKRAQRAWGVHGMLSSLEPSLHWNPPVLSGRYPVEKDVYLNGRGLRLVPTYFCWGNPVALADSDLPPVVVYPAALRNERAEKPVRGDALADLLGRTRAKALIALSSASSTSELAERLGVSAATASEHATVLRRAGLIASNRDGSSVVHALTPLGDAMLFGDAH</sequence>
<reference evidence="5 6" key="1">
    <citation type="submission" date="2019-02" db="EMBL/GenBank/DDBJ databases">
        <title>Genomic Encyclopedia of Type Strains, Phase IV (KMG-IV): sequencing the most valuable type-strain genomes for metagenomic binning, comparative biology and taxonomic classification.</title>
        <authorList>
            <person name="Goeker M."/>
        </authorList>
    </citation>
    <scope>NUCLEOTIDE SEQUENCE [LARGE SCALE GENOMIC DNA]</scope>
    <source>
        <strain evidence="5 6">DSM 101727</strain>
    </source>
</reference>
<protein>
    <submittedName>
        <fullName evidence="5">ArsR family transcriptional regulator</fullName>
    </submittedName>
</protein>
<dbReference type="GO" id="GO:0003677">
    <property type="term" value="F:DNA binding"/>
    <property type="evidence" value="ECO:0007669"/>
    <property type="project" value="UniProtKB-KW"/>
</dbReference>
<dbReference type="SUPFAM" id="SSF46785">
    <property type="entry name" value="Winged helix' DNA-binding domain"/>
    <property type="match status" value="1"/>
</dbReference>
<comment type="caution">
    <text evidence="5">The sequence shown here is derived from an EMBL/GenBank/DDBJ whole genome shotgun (WGS) entry which is preliminary data.</text>
</comment>
<dbReference type="InterPro" id="IPR051011">
    <property type="entry name" value="Metal_resp_trans_reg"/>
</dbReference>
<gene>
    <name evidence="5" type="ORF">EV193_115133</name>
</gene>
<evidence type="ECO:0000256" key="1">
    <source>
        <dbReference type="ARBA" id="ARBA00023015"/>
    </source>
</evidence>
<dbReference type="InterPro" id="IPR036388">
    <property type="entry name" value="WH-like_DNA-bd_sf"/>
</dbReference>
<feature type="domain" description="HTH arsR-type" evidence="4">
    <location>
        <begin position="252"/>
        <end position="326"/>
    </location>
</feature>
<dbReference type="Gene3D" id="1.10.10.10">
    <property type="entry name" value="Winged helix-like DNA-binding domain superfamily/Winged helix DNA-binding domain"/>
    <property type="match status" value="1"/>
</dbReference>
<dbReference type="OrthoDB" id="3808065at2"/>
<dbReference type="RefSeq" id="WP_130348392.1">
    <property type="nucleotide sequence ID" value="NZ_SGWQ01000015.1"/>
</dbReference>
<dbReference type="PANTHER" id="PTHR43132:SF8">
    <property type="entry name" value="HTH-TYPE TRANSCRIPTIONAL REGULATOR KMTR"/>
    <property type="match status" value="1"/>
</dbReference>
<keyword evidence="2" id="KW-0238">DNA-binding</keyword>
<dbReference type="InterPro" id="IPR011991">
    <property type="entry name" value="ArsR-like_HTH"/>
</dbReference>
<dbReference type="InterPro" id="IPR036390">
    <property type="entry name" value="WH_DNA-bd_sf"/>
</dbReference>
<keyword evidence="6" id="KW-1185">Reference proteome</keyword>
<keyword evidence="1" id="KW-0805">Transcription regulation</keyword>
<dbReference type="GO" id="GO:0003700">
    <property type="term" value="F:DNA-binding transcription factor activity"/>
    <property type="evidence" value="ECO:0007669"/>
    <property type="project" value="InterPro"/>
</dbReference>
<name>A0A4Q7KDF3_9PSEU</name>
<dbReference type="SMART" id="SM00418">
    <property type="entry name" value="HTH_ARSR"/>
    <property type="match status" value="1"/>
</dbReference>
<dbReference type="EMBL" id="SGWQ01000015">
    <property type="protein sequence ID" value="RZS31254.1"/>
    <property type="molecule type" value="Genomic_DNA"/>
</dbReference>
<evidence type="ECO:0000313" key="6">
    <source>
        <dbReference type="Proteomes" id="UP000294257"/>
    </source>
</evidence>
<keyword evidence="3" id="KW-0804">Transcription</keyword>
<proteinExistence type="predicted"/>
<dbReference type="CDD" id="cd00090">
    <property type="entry name" value="HTH_ARSR"/>
    <property type="match status" value="1"/>
</dbReference>
<organism evidence="5 6">
    <name type="scientific">Herbihabitans rhizosphaerae</name>
    <dbReference type="NCBI Taxonomy" id="1872711"/>
    <lineage>
        <taxon>Bacteria</taxon>
        <taxon>Bacillati</taxon>
        <taxon>Actinomycetota</taxon>
        <taxon>Actinomycetes</taxon>
        <taxon>Pseudonocardiales</taxon>
        <taxon>Pseudonocardiaceae</taxon>
        <taxon>Herbihabitans</taxon>
    </lineage>
</organism>
<dbReference type="Proteomes" id="UP000294257">
    <property type="component" value="Unassembled WGS sequence"/>
</dbReference>
<dbReference type="AlphaFoldDB" id="A0A4Q7KDF3"/>
<evidence type="ECO:0000256" key="2">
    <source>
        <dbReference type="ARBA" id="ARBA00023125"/>
    </source>
</evidence>
<evidence type="ECO:0000259" key="4">
    <source>
        <dbReference type="SMART" id="SM00418"/>
    </source>
</evidence>
<evidence type="ECO:0000313" key="5">
    <source>
        <dbReference type="EMBL" id="RZS31254.1"/>
    </source>
</evidence>
<dbReference type="PANTHER" id="PTHR43132">
    <property type="entry name" value="ARSENICAL RESISTANCE OPERON REPRESSOR ARSR-RELATED"/>
    <property type="match status" value="1"/>
</dbReference>
<evidence type="ECO:0000256" key="3">
    <source>
        <dbReference type="ARBA" id="ARBA00023163"/>
    </source>
</evidence>
<accession>A0A4Q7KDF3</accession>